<dbReference type="RefSeq" id="WP_065432864.1">
    <property type="nucleotide sequence ID" value="NZ_BDDL01000095.1"/>
</dbReference>
<keyword evidence="1" id="KW-0812">Transmembrane</keyword>
<reference evidence="3" key="1">
    <citation type="submission" date="2016-05" db="EMBL/GenBank/DDBJ databases">
        <title>Draft genome sequences of four strains of Ehrlichia ruminantium, a tick-borne pathogen of ruminants, isolated from Zimbabwe, The Gambia and Ghana.</title>
        <authorList>
            <person name="Nakao R."/>
            <person name="Jongejan F."/>
            <person name="Sugimoto C."/>
        </authorList>
    </citation>
    <scope>NUCLEOTIDE SEQUENCE [LARGE SCALE GENOMIC DNA]</scope>
    <source>
        <strain evidence="3">Kerr Seringe</strain>
    </source>
</reference>
<sequence length="144" mass="16130">MIGSYNNNQWRFSRCLIDTFGTWVEERSICYNIAKYIMFNFLSFIVSVLVLIVLLVVIVMDLCCQISGLLCGCTRSIQAEDQDSVSESSSTLPVSYDLGGSEEASFSFYDYGPPPPYVGCEVDPPPYELICNSALNCNLRRNSM</sequence>
<evidence type="ECO:0000313" key="2">
    <source>
        <dbReference type="EMBL" id="GAT77626.1"/>
    </source>
</evidence>
<gene>
    <name evidence="2" type="ORF">EHRUM2_08530</name>
</gene>
<keyword evidence="1" id="KW-1133">Transmembrane helix</keyword>
<name>A0A170S4X7_EHRRU</name>
<evidence type="ECO:0000256" key="1">
    <source>
        <dbReference type="SAM" id="Phobius"/>
    </source>
</evidence>
<organism evidence="2 3">
    <name type="scientific">Ehrlichia ruminantium</name>
    <name type="common">heartwater rickettsia</name>
    <name type="synonym">Cowdria ruminantium</name>
    <dbReference type="NCBI Taxonomy" id="779"/>
    <lineage>
        <taxon>Bacteria</taxon>
        <taxon>Pseudomonadati</taxon>
        <taxon>Pseudomonadota</taxon>
        <taxon>Alphaproteobacteria</taxon>
        <taxon>Rickettsiales</taxon>
        <taxon>Anaplasmataceae</taxon>
        <taxon>Ehrlichia</taxon>
    </lineage>
</organism>
<comment type="caution">
    <text evidence="2">The sequence shown here is derived from an EMBL/GenBank/DDBJ whole genome shotgun (WGS) entry which is preliminary data.</text>
</comment>
<feature type="transmembrane region" description="Helical" evidence="1">
    <location>
        <begin position="37"/>
        <end position="60"/>
    </location>
</feature>
<protein>
    <submittedName>
        <fullName evidence="2">Putative membrane protein</fullName>
    </submittedName>
</protein>
<evidence type="ECO:0000313" key="3">
    <source>
        <dbReference type="Proteomes" id="UP000092677"/>
    </source>
</evidence>
<dbReference type="EMBL" id="BDDL01000095">
    <property type="protein sequence ID" value="GAT77626.1"/>
    <property type="molecule type" value="Genomic_DNA"/>
</dbReference>
<dbReference type="AlphaFoldDB" id="A0A170S4X7"/>
<dbReference type="Proteomes" id="UP000092677">
    <property type="component" value="Unassembled WGS sequence"/>
</dbReference>
<keyword evidence="1" id="KW-0472">Membrane</keyword>
<proteinExistence type="predicted"/>
<accession>A0A170S4X7</accession>